<dbReference type="GO" id="GO:0005634">
    <property type="term" value="C:nucleus"/>
    <property type="evidence" value="ECO:0007669"/>
    <property type="project" value="TreeGrafter"/>
</dbReference>
<feature type="compositionally biased region" description="Basic and acidic residues" evidence="3">
    <location>
        <begin position="127"/>
        <end position="155"/>
    </location>
</feature>
<feature type="compositionally biased region" description="Basic and acidic residues" evidence="3">
    <location>
        <begin position="347"/>
        <end position="374"/>
    </location>
</feature>
<feature type="region of interest" description="Disordered" evidence="3">
    <location>
        <begin position="316"/>
        <end position="374"/>
    </location>
</feature>
<keyword evidence="1 2" id="KW-0175">Coiled coil</keyword>
<accession>A0AAE0S5X8</accession>
<feature type="region of interest" description="Disordered" evidence="3">
    <location>
        <begin position="32"/>
        <end position="60"/>
    </location>
</feature>
<comment type="caution">
    <text evidence="5">The sequence shown here is derived from an EMBL/GenBank/DDBJ whole genome shotgun (WGS) entry which is preliminary data.</text>
</comment>
<sequence length="641" mass="73184">MDDKKKQDNLNSASLIDLKAELYRKQEEFNRQKLQSQNSYVKGKPSSSEKKPSIWSKKNAGVLERAQRDIEEKVEEENVFEKSKRSLEAKSKLYEKIQSGLDIPEEDGSQYYLVDFQKKVIDAISEEQEKERREKEQGAEVERQKKEEEEERRQLQESVPPATDSSEEWVDYVDVFGRSKRCLRKDLPELLKQDRELCISSSHTSGGQPEKLQDQPELLSADMRREMLRKKWEAEAARNSTGPIHYSNVQFDEIWSHGVGYFQFSKENAEREEQMERLKNLRQETKVERDKKERIKEKRKALMEARIAKVKQRKMLKGGLLPTDEENAKEKEEEEEIIGPPLQPQEPAKETKPDKEPELLKRDDSWRKTAPTREWDKGKKDILITPEERYVEDRRTERVHEFAPPKFYYKDTQSITDTKSSQMSSGVSESVPKVIETLSLWTNTEPNKTHQIGGKPVISSKSSGLIKKDGKPDDLSNIPLPSEHSIPMTFPVPPPTLPNFPFPPPPVGLPGSLPSQIHVQYTYTGQQCDGGSTMFSHNTPMSESQINQWAYQYQLPHTVTGSFPASAGSDVALGHQTAGPSVTHGYQTAGQNIVTSHAFSNSAESVQCSTVTQFTTILKPKIVIPKESILDTRLVQNKDQS</sequence>
<dbReference type="AlphaFoldDB" id="A0AAE0S5X8"/>
<evidence type="ECO:0000256" key="1">
    <source>
        <dbReference type="ARBA" id="ARBA00023054"/>
    </source>
</evidence>
<evidence type="ECO:0000259" key="4">
    <source>
        <dbReference type="Pfam" id="PF25449"/>
    </source>
</evidence>
<feature type="region of interest" description="Disordered" evidence="3">
    <location>
        <begin position="127"/>
        <end position="166"/>
    </location>
</feature>
<protein>
    <recommendedName>
        <fullName evidence="4">CCDC174 alpha/beta GRSR domain-containing protein</fullName>
    </recommendedName>
</protein>
<dbReference type="Proteomes" id="UP001195483">
    <property type="component" value="Unassembled WGS sequence"/>
</dbReference>
<gene>
    <name evidence="5" type="ORF">CHS0354_022929</name>
</gene>
<dbReference type="Pfam" id="PF25449">
    <property type="entry name" value="CCDC174_GRSR"/>
    <property type="match status" value="1"/>
</dbReference>
<organism evidence="5 6">
    <name type="scientific">Potamilus streckersoni</name>
    <dbReference type="NCBI Taxonomy" id="2493646"/>
    <lineage>
        <taxon>Eukaryota</taxon>
        <taxon>Metazoa</taxon>
        <taxon>Spiralia</taxon>
        <taxon>Lophotrochozoa</taxon>
        <taxon>Mollusca</taxon>
        <taxon>Bivalvia</taxon>
        <taxon>Autobranchia</taxon>
        <taxon>Heteroconchia</taxon>
        <taxon>Palaeoheterodonta</taxon>
        <taxon>Unionida</taxon>
        <taxon>Unionoidea</taxon>
        <taxon>Unionidae</taxon>
        <taxon>Ambleminae</taxon>
        <taxon>Lampsilini</taxon>
        <taxon>Potamilus</taxon>
    </lineage>
</organism>
<evidence type="ECO:0000313" key="5">
    <source>
        <dbReference type="EMBL" id="KAK3585520.1"/>
    </source>
</evidence>
<dbReference type="PANTHER" id="PTHR15885:SF1">
    <property type="entry name" value="COILED-COIL DOMAIN-CONTAINING PROTEIN 174"/>
    <property type="match status" value="1"/>
</dbReference>
<evidence type="ECO:0000313" key="6">
    <source>
        <dbReference type="Proteomes" id="UP001195483"/>
    </source>
</evidence>
<dbReference type="PANTHER" id="PTHR15885">
    <property type="entry name" value="COILED-COIL DOMAIN-CONTAINING PROTEIN 174"/>
    <property type="match status" value="1"/>
</dbReference>
<dbReference type="Pfam" id="PF13300">
    <property type="entry name" value="DUF4078"/>
    <property type="match status" value="1"/>
</dbReference>
<dbReference type="InterPro" id="IPR057464">
    <property type="entry name" value="CCDC174_GRSR"/>
</dbReference>
<evidence type="ECO:0000256" key="3">
    <source>
        <dbReference type="SAM" id="MobiDB-lite"/>
    </source>
</evidence>
<proteinExistence type="predicted"/>
<reference evidence="5" key="3">
    <citation type="submission" date="2023-05" db="EMBL/GenBank/DDBJ databases">
        <authorList>
            <person name="Smith C.H."/>
        </authorList>
    </citation>
    <scope>NUCLEOTIDE SEQUENCE</scope>
    <source>
        <strain evidence="5">CHS0354</strain>
        <tissue evidence="5">Mantle</tissue>
    </source>
</reference>
<reference evidence="5" key="1">
    <citation type="journal article" date="2021" name="Genome Biol. Evol.">
        <title>A High-Quality Reference Genome for a Parasitic Bivalve with Doubly Uniparental Inheritance (Bivalvia: Unionida).</title>
        <authorList>
            <person name="Smith C.H."/>
        </authorList>
    </citation>
    <scope>NUCLEOTIDE SEQUENCE</scope>
    <source>
        <strain evidence="5">CHS0354</strain>
    </source>
</reference>
<reference evidence="5" key="2">
    <citation type="journal article" date="2021" name="Genome Biol. Evol.">
        <title>Developing a high-quality reference genome for a parasitic bivalve with doubly uniparental inheritance (Bivalvia: Unionida).</title>
        <authorList>
            <person name="Smith C.H."/>
        </authorList>
    </citation>
    <scope>NUCLEOTIDE SEQUENCE</scope>
    <source>
        <strain evidence="5">CHS0354</strain>
        <tissue evidence="5">Mantle</tissue>
    </source>
</reference>
<dbReference type="EMBL" id="JAEAOA010001386">
    <property type="protein sequence ID" value="KAK3585520.1"/>
    <property type="molecule type" value="Genomic_DNA"/>
</dbReference>
<evidence type="ECO:0000256" key="2">
    <source>
        <dbReference type="SAM" id="Coils"/>
    </source>
</evidence>
<dbReference type="InterPro" id="IPR025066">
    <property type="entry name" value="CCDC174-like"/>
</dbReference>
<feature type="coiled-coil region" evidence="2">
    <location>
        <begin position="264"/>
        <end position="298"/>
    </location>
</feature>
<feature type="domain" description="CCDC174 alpha/beta GRSR" evidence="4">
    <location>
        <begin position="169"/>
        <end position="197"/>
    </location>
</feature>
<keyword evidence="6" id="KW-1185">Reference proteome</keyword>
<feature type="region of interest" description="Disordered" evidence="3">
    <location>
        <begin position="445"/>
        <end position="470"/>
    </location>
</feature>
<name>A0AAE0S5X8_9BIVA</name>